<accession>A0ABV3DVI1</accession>
<dbReference type="PROSITE" id="PS50113">
    <property type="entry name" value="PAC"/>
    <property type="match status" value="1"/>
</dbReference>
<keyword evidence="1" id="KW-0378">Hydrolase</keyword>
<evidence type="ECO:0000256" key="2">
    <source>
        <dbReference type="SAM" id="MobiDB-lite"/>
    </source>
</evidence>
<dbReference type="SUPFAM" id="SSF55781">
    <property type="entry name" value="GAF domain-like"/>
    <property type="match status" value="2"/>
</dbReference>
<evidence type="ECO:0000313" key="4">
    <source>
        <dbReference type="EMBL" id="MEU8139164.1"/>
    </source>
</evidence>
<dbReference type="Gene3D" id="3.30.565.10">
    <property type="entry name" value="Histidine kinase-like ATPase, C-terminal domain"/>
    <property type="match status" value="1"/>
</dbReference>
<dbReference type="CDD" id="cd00130">
    <property type="entry name" value="PAS"/>
    <property type="match status" value="2"/>
</dbReference>
<feature type="region of interest" description="Disordered" evidence="2">
    <location>
        <begin position="1"/>
        <end position="34"/>
    </location>
</feature>
<dbReference type="SUPFAM" id="SSF81606">
    <property type="entry name" value="PP2C-like"/>
    <property type="match status" value="1"/>
</dbReference>
<evidence type="ECO:0000256" key="1">
    <source>
        <dbReference type="ARBA" id="ARBA00022801"/>
    </source>
</evidence>
<dbReference type="RefSeq" id="WP_358363072.1">
    <property type="nucleotide sequence ID" value="NZ_JBEZFP010000158.1"/>
</dbReference>
<sequence>MARGTPPPDRTDPDGPDGGDDAAPSADGDSTGTGTADTLRWAVLAGTDDLSEAEVLRLAAQQAASASGAAVGLVHLRGAAPGTLRLAAVAGLPTRMARSWELLDAAPEAPYGVALDRRRAAWGDTLPAAVAADPQWERWARTGMFTVPVEVHGEPVGVLSVLLPDRPRPDREAFLVHLAALVGRLLRDARRWQTGTTPWWQEPLTERREVMKQVAVGTWSWDLGTGLLDIDGATRHMLVAAGLDPESWDRRIETWMARIHPDDRPGVQEAIDHSMRTGETYAVEYRVLGGADRVSWLELRGTFEYDETGAPVRMLGTAWDVTARRDQLDWLVGVLELHPDPVHVVDADDRVQWANKTAREMAAGGSVDLIGAALWDAVETLRDQGLKELFARARATPGAPMSLEVEARPRAGQGSRSAFLVVRAVQIGGLVAVQMADITDARRAEREAAERVRKVLELNAALVRALHTGDVVDVVTSHLLPLFEAQGFLLHDLTGPRPRLIATSGYPSAFTAPRRENPGAWQGGHELIATDTARLLPSAAEATGPRAAGIRELARATGKQAWAVLPLRAAGRLVGSCAVAWSRPHPFTADDEPVMANLATLIAQALENARLYEQARHQAERLQQELLPGELPTAFGVRTAARYRTAPGHEFGGDWYDIVPLPGGRVLAVIGDVLGHGLEQAITMGIIRHAVLAIAALDMPVDELMARLNDVVVRLSSDADGQPVYATSLFAVHDATTGVCRIASAGHPPPIVLRPGSDPVSLDVPAGPPLGLAQVPAEVVETTLEPDSLLVFYTNGLLGAGATDAATLGARVARHRDSAGPLTARTDRSAWLEALCDSLADEPLRNTRPDDAALLLLATEPFAGGRAASWDLPWSAESAGKARELTTESLNSWGLGELDEAATLVVSELVGNTVRHAVGLGSDAADNGSGVIRLRLLNLSDPTSDSAAAMVVCEVYDGSEATPRVRHPSLDDEFGRGLQLVAMMSDQWGARFTESGKCIWASLSAPAAPAAPAVSPGSPVGSGSAG</sequence>
<dbReference type="CDD" id="cd16936">
    <property type="entry name" value="HATPase_RsbW-like"/>
    <property type="match status" value="1"/>
</dbReference>
<feature type="compositionally biased region" description="Low complexity" evidence="2">
    <location>
        <begin position="21"/>
        <end position="34"/>
    </location>
</feature>
<dbReference type="PANTHER" id="PTHR43156:SF2">
    <property type="entry name" value="STAGE II SPORULATION PROTEIN E"/>
    <property type="match status" value="1"/>
</dbReference>
<keyword evidence="5" id="KW-1185">Reference proteome</keyword>
<dbReference type="InterPro" id="IPR029016">
    <property type="entry name" value="GAF-like_dom_sf"/>
</dbReference>
<reference evidence="4 5" key="1">
    <citation type="submission" date="2024-06" db="EMBL/GenBank/DDBJ databases">
        <title>The Natural Products Discovery Center: Release of the First 8490 Sequenced Strains for Exploring Actinobacteria Biosynthetic Diversity.</title>
        <authorList>
            <person name="Kalkreuter E."/>
            <person name="Kautsar S.A."/>
            <person name="Yang D."/>
            <person name="Bader C.D."/>
            <person name="Teijaro C.N."/>
            <person name="Fluegel L."/>
            <person name="Davis C.M."/>
            <person name="Simpson J.R."/>
            <person name="Lauterbach L."/>
            <person name="Steele A.D."/>
            <person name="Gui C."/>
            <person name="Meng S."/>
            <person name="Li G."/>
            <person name="Viehrig K."/>
            <person name="Ye F."/>
            <person name="Su P."/>
            <person name="Kiefer A.F."/>
            <person name="Nichols A."/>
            <person name="Cepeda A.J."/>
            <person name="Yan W."/>
            <person name="Fan B."/>
            <person name="Jiang Y."/>
            <person name="Adhikari A."/>
            <person name="Zheng C.-J."/>
            <person name="Schuster L."/>
            <person name="Cowan T.M."/>
            <person name="Smanski M.J."/>
            <person name="Chevrette M.G."/>
            <person name="De Carvalho L.P.S."/>
            <person name="Shen B."/>
        </authorList>
    </citation>
    <scope>NUCLEOTIDE SEQUENCE [LARGE SCALE GENOMIC DNA]</scope>
    <source>
        <strain evidence="4 5">NPDC048946</strain>
    </source>
</reference>
<feature type="domain" description="PAC" evidence="3">
    <location>
        <begin position="281"/>
        <end position="333"/>
    </location>
</feature>
<evidence type="ECO:0000259" key="3">
    <source>
        <dbReference type="PROSITE" id="PS50113"/>
    </source>
</evidence>
<proteinExistence type="predicted"/>
<dbReference type="Proteomes" id="UP001551482">
    <property type="component" value="Unassembled WGS sequence"/>
</dbReference>
<dbReference type="InterPro" id="IPR000700">
    <property type="entry name" value="PAS-assoc_C"/>
</dbReference>
<dbReference type="InterPro" id="IPR013656">
    <property type="entry name" value="PAS_4"/>
</dbReference>
<dbReference type="Gene3D" id="3.30.450.20">
    <property type="entry name" value="PAS domain"/>
    <property type="match status" value="2"/>
</dbReference>
<organism evidence="4 5">
    <name type="scientific">Streptodolium elevatio</name>
    <dbReference type="NCBI Taxonomy" id="3157996"/>
    <lineage>
        <taxon>Bacteria</taxon>
        <taxon>Bacillati</taxon>
        <taxon>Actinomycetota</taxon>
        <taxon>Actinomycetes</taxon>
        <taxon>Kitasatosporales</taxon>
        <taxon>Streptomycetaceae</taxon>
        <taxon>Streptodolium</taxon>
    </lineage>
</organism>
<dbReference type="InterPro" id="IPR013655">
    <property type="entry name" value="PAS_fold_3"/>
</dbReference>
<protein>
    <submittedName>
        <fullName evidence="4">SpoIIE family protein phosphatase</fullName>
    </submittedName>
</protein>
<name>A0ABV3DVI1_9ACTN</name>
<gene>
    <name evidence="4" type="ORF">AB0C36_37410</name>
</gene>
<dbReference type="EMBL" id="JBEZFP010000158">
    <property type="protein sequence ID" value="MEU8139164.1"/>
    <property type="molecule type" value="Genomic_DNA"/>
</dbReference>
<dbReference type="InterPro" id="IPR036890">
    <property type="entry name" value="HATPase_C_sf"/>
</dbReference>
<dbReference type="InterPro" id="IPR001932">
    <property type="entry name" value="PPM-type_phosphatase-like_dom"/>
</dbReference>
<dbReference type="Pfam" id="PF13185">
    <property type="entry name" value="GAF_2"/>
    <property type="match status" value="1"/>
</dbReference>
<dbReference type="Gene3D" id="3.30.450.40">
    <property type="match status" value="2"/>
</dbReference>
<dbReference type="InterPro" id="IPR000014">
    <property type="entry name" value="PAS"/>
</dbReference>
<dbReference type="SUPFAM" id="SSF55785">
    <property type="entry name" value="PYP-like sensor domain (PAS domain)"/>
    <property type="match status" value="2"/>
</dbReference>
<dbReference type="InterPro" id="IPR035965">
    <property type="entry name" value="PAS-like_dom_sf"/>
</dbReference>
<dbReference type="InterPro" id="IPR003018">
    <property type="entry name" value="GAF"/>
</dbReference>
<evidence type="ECO:0000313" key="5">
    <source>
        <dbReference type="Proteomes" id="UP001551482"/>
    </source>
</evidence>
<dbReference type="SMART" id="SM00091">
    <property type="entry name" value="PAS"/>
    <property type="match status" value="2"/>
</dbReference>
<dbReference type="SMART" id="SM00065">
    <property type="entry name" value="GAF"/>
    <property type="match status" value="1"/>
</dbReference>
<dbReference type="Pfam" id="PF08447">
    <property type="entry name" value="PAS_3"/>
    <property type="match status" value="1"/>
</dbReference>
<dbReference type="SMART" id="SM00331">
    <property type="entry name" value="PP2C_SIG"/>
    <property type="match status" value="1"/>
</dbReference>
<dbReference type="InterPro" id="IPR052016">
    <property type="entry name" value="Bact_Sigma-Reg"/>
</dbReference>
<dbReference type="Pfam" id="PF07228">
    <property type="entry name" value="SpoIIE"/>
    <property type="match status" value="1"/>
</dbReference>
<dbReference type="InterPro" id="IPR036457">
    <property type="entry name" value="PPM-type-like_dom_sf"/>
</dbReference>
<comment type="caution">
    <text evidence="4">The sequence shown here is derived from an EMBL/GenBank/DDBJ whole genome shotgun (WGS) entry which is preliminary data.</text>
</comment>
<dbReference type="Gene3D" id="2.10.70.100">
    <property type="match status" value="1"/>
</dbReference>
<dbReference type="PANTHER" id="PTHR43156">
    <property type="entry name" value="STAGE II SPORULATION PROTEIN E-RELATED"/>
    <property type="match status" value="1"/>
</dbReference>
<dbReference type="Gene3D" id="3.60.40.10">
    <property type="entry name" value="PPM-type phosphatase domain"/>
    <property type="match status" value="1"/>
</dbReference>
<dbReference type="Pfam" id="PF08448">
    <property type="entry name" value="PAS_4"/>
    <property type="match status" value="1"/>
</dbReference>